<gene>
    <name evidence="1" type="ORF">AMTR_s00096p00102060</name>
</gene>
<dbReference type="Gramene" id="ERN02390">
    <property type="protein sequence ID" value="ERN02390"/>
    <property type="gene ID" value="AMTR_s00096p00102060"/>
</dbReference>
<dbReference type="HOGENOM" id="CLU_193254_0_0_1"/>
<keyword evidence="2" id="KW-1185">Reference proteome</keyword>
<evidence type="ECO:0000313" key="1">
    <source>
        <dbReference type="EMBL" id="ERN02390.1"/>
    </source>
</evidence>
<name>W1P5Z9_AMBTC</name>
<organism evidence="1 2">
    <name type="scientific">Amborella trichopoda</name>
    <dbReference type="NCBI Taxonomy" id="13333"/>
    <lineage>
        <taxon>Eukaryota</taxon>
        <taxon>Viridiplantae</taxon>
        <taxon>Streptophyta</taxon>
        <taxon>Embryophyta</taxon>
        <taxon>Tracheophyta</taxon>
        <taxon>Spermatophyta</taxon>
        <taxon>Magnoliopsida</taxon>
        <taxon>Amborellales</taxon>
        <taxon>Amborellaceae</taxon>
        <taxon>Amborella</taxon>
    </lineage>
</organism>
<reference evidence="2" key="1">
    <citation type="journal article" date="2013" name="Science">
        <title>The Amborella genome and the evolution of flowering plants.</title>
        <authorList>
            <consortium name="Amborella Genome Project"/>
        </authorList>
    </citation>
    <scope>NUCLEOTIDE SEQUENCE [LARGE SCALE GENOMIC DNA]</scope>
</reference>
<dbReference type="EMBL" id="KI394634">
    <property type="protein sequence ID" value="ERN02390.1"/>
    <property type="molecule type" value="Genomic_DNA"/>
</dbReference>
<evidence type="ECO:0000313" key="2">
    <source>
        <dbReference type="Proteomes" id="UP000017836"/>
    </source>
</evidence>
<sequence>MKCQSLEGQMKIMLVALQRLGVDVPALTEPYDESYLDVFTNLLMNFLPLEFRNRFVGKGDLRLYITSYLLAVSAI</sequence>
<protein>
    <submittedName>
        <fullName evidence="1">Uncharacterized protein</fullName>
    </submittedName>
</protein>
<dbReference type="Proteomes" id="UP000017836">
    <property type="component" value="Unassembled WGS sequence"/>
</dbReference>
<proteinExistence type="predicted"/>
<dbReference type="AlphaFoldDB" id="W1P5Z9"/>
<accession>W1P5Z9</accession>